<sequence>MAKKTDKTDTGKKPVASAKKTDKSAKKEAPAPEVKKKVTAAKQKAEAPAKAPKIVPPPAEMPDPMPDFKPVEGVSRFSEFDIFLFKAGKHFKLYDKLGSHVMEHEGVVGTYFAVWAPNASSVSIIGNFNGWNKQSHALYPRWDESGIWEGWIPNIGRGEVYKYFIISNNGEHLEKSDPFALWCEVAPKTASIVWDTWYEWDDAEWLEKRKDANKLNAPISVYEMHLGSWRRDPSDPERYLTYHEIADALIPYIEEMGFTHVEFMPIMEHPYPPSWGYQITGYFSVASRMGNPQELMYLIDRLHQAGIGVYIDWVPSHFPGDAHGLRRFDGSALYEHEDPRKGYHPDWKSYIFNYGRNEVRSFLISNALFWIDRYHSDGLRVDAVASMLYLDYSRKHGEWIPNEFGGRENLEAISLLRDMNEAAYKEFPDVQTIAEESTSFPGVSRPVFVGGLGFGMKWMMGWMNDTLKYFEKDPSFRKWHQDQLTFSLVYAFSENFMLPFSHDEVVYGKGSMINKMPGDEWQRCANLRLLYAYMYTHPGTKLMFMGCEFGQTSEWDFQKSLDWHLLEFGPHAGIKNCVKALNELYRAEPSLYEHSFSPEGFEWIDTQDRENSVVIYARKGLKPADSVVVILNLTPVPRPDYRVGVLSEGDWTEVFNSDATEFGGSGVTNPHAVASENQQWHGRPQSVRLNLPPLGAVLLKKKG</sequence>
<comment type="pathway">
    <text evidence="3 10">Glycan biosynthesis; glycogen biosynthesis.</text>
</comment>
<evidence type="ECO:0000256" key="11">
    <source>
        <dbReference type="PIRSR" id="PIRSR000463-1"/>
    </source>
</evidence>
<dbReference type="PIRSF" id="PIRSF000463">
    <property type="entry name" value="GlgB"/>
    <property type="match status" value="1"/>
</dbReference>
<dbReference type="PANTHER" id="PTHR43651">
    <property type="entry name" value="1,4-ALPHA-GLUCAN-BRANCHING ENZYME"/>
    <property type="match status" value="1"/>
</dbReference>
<dbReference type="AlphaFoldDB" id="A0A8J3G9A6"/>
<dbReference type="Pfam" id="PF02922">
    <property type="entry name" value="CBM_48"/>
    <property type="match status" value="1"/>
</dbReference>
<comment type="caution">
    <text evidence="14">The sequence shown here is derived from an EMBL/GenBank/DDBJ whole genome shotgun (WGS) entry which is preliminary data.</text>
</comment>
<feature type="domain" description="Glycosyl hydrolase family 13 catalytic" evidence="13">
    <location>
        <begin position="223"/>
        <end position="564"/>
    </location>
</feature>
<evidence type="ECO:0000256" key="5">
    <source>
        <dbReference type="ARBA" id="ARBA00022600"/>
    </source>
</evidence>
<dbReference type="GO" id="GO:0004553">
    <property type="term" value="F:hydrolase activity, hydrolyzing O-glycosyl compounds"/>
    <property type="evidence" value="ECO:0007669"/>
    <property type="project" value="InterPro"/>
</dbReference>
<dbReference type="NCBIfam" id="NF003811">
    <property type="entry name" value="PRK05402.1"/>
    <property type="match status" value="1"/>
</dbReference>
<keyword evidence="5 10" id="KW-0321">Glycogen metabolism</keyword>
<comment type="catalytic activity">
    <reaction evidence="1 10">
        <text>Transfers a segment of a (1-&gt;4)-alpha-D-glucan chain to a primary hydroxy group in a similar glucan chain.</text>
        <dbReference type="EC" id="2.4.1.18"/>
    </reaction>
</comment>
<name>A0A8J3G9A6_9BACT</name>
<dbReference type="NCBIfam" id="TIGR01515">
    <property type="entry name" value="branching_enzym"/>
    <property type="match status" value="1"/>
</dbReference>
<dbReference type="Gene3D" id="3.20.20.80">
    <property type="entry name" value="Glycosidases"/>
    <property type="match status" value="1"/>
</dbReference>
<evidence type="ECO:0000256" key="2">
    <source>
        <dbReference type="ARBA" id="ARBA00002953"/>
    </source>
</evidence>
<dbReference type="Pfam" id="PF02806">
    <property type="entry name" value="Alpha-amylase_C"/>
    <property type="match status" value="1"/>
</dbReference>
<dbReference type="FunFam" id="2.60.40.1180:FF:000002">
    <property type="entry name" value="1,4-alpha-glucan branching enzyme GlgB"/>
    <property type="match status" value="1"/>
</dbReference>
<dbReference type="InterPro" id="IPR013783">
    <property type="entry name" value="Ig-like_fold"/>
</dbReference>
<evidence type="ECO:0000256" key="1">
    <source>
        <dbReference type="ARBA" id="ARBA00000826"/>
    </source>
</evidence>
<dbReference type="Pfam" id="PF00128">
    <property type="entry name" value="Alpha-amylase"/>
    <property type="match status" value="1"/>
</dbReference>
<reference evidence="14 15" key="1">
    <citation type="journal article" date="2014" name="Int. J. Syst. Evol. Microbiol.">
        <title>Complete genome sequence of Corynebacterium casei LMG S-19264T (=DSM 44701T), isolated from a smear-ripened cheese.</title>
        <authorList>
            <consortium name="US DOE Joint Genome Institute (JGI-PGF)"/>
            <person name="Walter F."/>
            <person name="Albersmeier A."/>
            <person name="Kalinowski J."/>
            <person name="Ruckert C."/>
        </authorList>
    </citation>
    <scope>NUCLEOTIDE SEQUENCE [LARGE SCALE GENOMIC DNA]</scope>
    <source>
        <strain evidence="14 15">KCTC 12866</strain>
    </source>
</reference>
<proteinExistence type="inferred from homology"/>
<feature type="compositionally biased region" description="Low complexity" evidence="12">
    <location>
        <begin position="40"/>
        <end position="53"/>
    </location>
</feature>
<keyword evidence="7 10" id="KW-0808">Transferase</keyword>
<evidence type="ECO:0000259" key="13">
    <source>
        <dbReference type="SMART" id="SM00642"/>
    </source>
</evidence>
<dbReference type="HAMAP" id="MF_00685">
    <property type="entry name" value="GlgB"/>
    <property type="match status" value="1"/>
</dbReference>
<keyword evidence="9 10" id="KW-0119">Carbohydrate metabolism</keyword>
<dbReference type="FunFam" id="2.60.40.10:FF:000169">
    <property type="entry name" value="1,4-alpha-glucan branching enzyme GlgB"/>
    <property type="match status" value="1"/>
</dbReference>
<dbReference type="InterPro" id="IPR014756">
    <property type="entry name" value="Ig_E-set"/>
</dbReference>
<dbReference type="InterPro" id="IPR006048">
    <property type="entry name" value="A-amylase/branching_C"/>
</dbReference>
<dbReference type="UniPathway" id="UPA00164"/>
<keyword evidence="15" id="KW-1185">Reference proteome</keyword>
<dbReference type="SUPFAM" id="SSF81296">
    <property type="entry name" value="E set domains"/>
    <property type="match status" value="1"/>
</dbReference>
<evidence type="ECO:0000256" key="3">
    <source>
        <dbReference type="ARBA" id="ARBA00004964"/>
    </source>
</evidence>
<dbReference type="SMART" id="SM00642">
    <property type="entry name" value="Aamy"/>
    <property type="match status" value="1"/>
</dbReference>
<evidence type="ECO:0000256" key="12">
    <source>
        <dbReference type="SAM" id="MobiDB-lite"/>
    </source>
</evidence>
<dbReference type="CDD" id="cd11322">
    <property type="entry name" value="AmyAc_Glg_BE"/>
    <property type="match status" value="1"/>
</dbReference>
<dbReference type="EMBL" id="BMXF01000002">
    <property type="protein sequence ID" value="GHB71511.1"/>
    <property type="molecule type" value="Genomic_DNA"/>
</dbReference>
<evidence type="ECO:0000313" key="14">
    <source>
        <dbReference type="EMBL" id="GHB71511.1"/>
    </source>
</evidence>
<dbReference type="GO" id="GO:0005978">
    <property type="term" value="P:glycogen biosynthetic process"/>
    <property type="evidence" value="ECO:0007669"/>
    <property type="project" value="UniProtKB-UniRule"/>
</dbReference>
<dbReference type="GO" id="GO:0043169">
    <property type="term" value="F:cation binding"/>
    <property type="evidence" value="ECO:0007669"/>
    <property type="project" value="InterPro"/>
</dbReference>
<dbReference type="InterPro" id="IPR006407">
    <property type="entry name" value="GlgB"/>
</dbReference>
<evidence type="ECO:0000256" key="8">
    <source>
        <dbReference type="ARBA" id="ARBA00023056"/>
    </source>
</evidence>
<dbReference type="InterPro" id="IPR017853">
    <property type="entry name" value="GH"/>
</dbReference>
<protein>
    <recommendedName>
        <fullName evidence="10">1,4-alpha-glucan branching enzyme GlgB</fullName>
        <ecNumber evidence="10">2.4.1.18</ecNumber>
    </recommendedName>
    <alternativeName>
        <fullName evidence="10">1,4-alpha-D-glucan:1,4-alpha-D-glucan 6-glucosyl-transferase</fullName>
    </alternativeName>
    <alternativeName>
        <fullName evidence="10">Alpha-(1-&gt;4)-glucan branching enzyme</fullName>
    </alternativeName>
    <alternativeName>
        <fullName evidence="10">Glycogen branching enzyme</fullName>
        <shortName evidence="10">BE</shortName>
    </alternativeName>
</protein>
<dbReference type="Gene3D" id="2.60.40.10">
    <property type="entry name" value="Immunoglobulins"/>
    <property type="match status" value="1"/>
</dbReference>
<dbReference type="GO" id="GO:0003844">
    <property type="term" value="F:1,4-alpha-glucan branching enzyme activity"/>
    <property type="evidence" value="ECO:0007669"/>
    <property type="project" value="UniProtKB-UniRule"/>
</dbReference>
<feature type="compositionally biased region" description="Basic and acidic residues" evidence="12">
    <location>
        <begin position="19"/>
        <end position="36"/>
    </location>
</feature>
<keyword evidence="8 10" id="KW-0320">Glycogen biosynthesis</keyword>
<evidence type="ECO:0000256" key="4">
    <source>
        <dbReference type="ARBA" id="ARBA00009000"/>
    </source>
</evidence>
<gene>
    <name evidence="10 14" type="primary">glgB</name>
    <name evidence="14" type="ORF">GCM10007390_26680</name>
</gene>
<dbReference type="FunFam" id="3.20.20.80:FF:000003">
    <property type="entry name" value="1,4-alpha-glucan branching enzyme GlgB"/>
    <property type="match status" value="1"/>
</dbReference>
<dbReference type="InterPro" id="IPR044143">
    <property type="entry name" value="GlgB_N_E_set_prok"/>
</dbReference>
<comment type="function">
    <text evidence="2 10">Catalyzes the formation of the alpha-1,6-glucosidic linkages in glycogen by scission of a 1,4-alpha-linked oligosaccharide from growing alpha-1,4-glucan chains and the subsequent attachment of the oligosaccharide to the alpha-1,6 position.</text>
</comment>
<dbReference type="SUPFAM" id="SSF51445">
    <property type="entry name" value="(Trans)glycosidases"/>
    <property type="match status" value="1"/>
</dbReference>
<keyword evidence="6 10" id="KW-0328">Glycosyltransferase</keyword>
<evidence type="ECO:0000256" key="6">
    <source>
        <dbReference type="ARBA" id="ARBA00022676"/>
    </source>
</evidence>
<dbReference type="RefSeq" id="WP_374757966.1">
    <property type="nucleotide sequence ID" value="NZ_BMXF01000002.1"/>
</dbReference>
<dbReference type="InterPro" id="IPR006047">
    <property type="entry name" value="GH13_cat_dom"/>
</dbReference>
<accession>A0A8J3G9A6</accession>
<dbReference type="InterPro" id="IPR004193">
    <property type="entry name" value="Glyco_hydro_13_N"/>
</dbReference>
<evidence type="ECO:0000256" key="7">
    <source>
        <dbReference type="ARBA" id="ARBA00022679"/>
    </source>
</evidence>
<dbReference type="EC" id="2.4.1.18" evidence="10"/>
<dbReference type="GO" id="GO:0005829">
    <property type="term" value="C:cytosol"/>
    <property type="evidence" value="ECO:0007669"/>
    <property type="project" value="TreeGrafter"/>
</dbReference>
<feature type="region of interest" description="Disordered" evidence="12">
    <location>
        <begin position="1"/>
        <end position="63"/>
    </location>
</feature>
<dbReference type="Proteomes" id="UP000598271">
    <property type="component" value="Unassembled WGS sequence"/>
</dbReference>
<dbReference type="CDD" id="cd02855">
    <property type="entry name" value="E_set_GBE_prok_N"/>
    <property type="match status" value="1"/>
</dbReference>
<feature type="active site" description="Nucleophile" evidence="10 11">
    <location>
        <position position="382"/>
    </location>
</feature>
<organism evidence="14 15">
    <name type="scientific">Persicitalea jodogahamensis</name>
    <dbReference type="NCBI Taxonomy" id="402147"/>
    <lineage>
        <taxon>Bacteria</taxon>
        <taxon>Pseudomonadati</taxon>
        <taxon>Bacteroidota</taxon>
        <taxon>Cytophagia</taxon>
        <taxon>Cytophagales</taxon>
        <taxon>Spirosomataceae</taxon>
        <taxon>Persicitalea</taxon>
    </lineage>
</organism>
<comment type="subunit">
    <text evidence="10">Monomer.</text>
</comment>
<feature type="compositionally biased region" description="Basic and acidic residues" evidence="12">
    <location>
        <begin position="1"/>
        <end position="12"/>
    </location>
</feature>
<evidence type="ECO:0000313" key="15">
    <source>
        <dbReference type="Proteomes" id="UP000598271"/>
    </source>
</evidence>
<evidence type="ECO:0000256" key="9">
    <source>
        <dbReference type="ARBA" id="ARBA00023277"/>
    </source>
</evidence>
<feature type="active site" description="Proton donor" evidence="10 11">
    <location>
        <position position="435"/>
    </location>
</feature>
<dbReference type="Gene3D" id="2.60.40.1180">
    <property type="entry name" value="Golgi alpha-mannosidase II"/>
    <property type="match status" value="1"/>
</dbReference>
<dbReference type="PANTHER" id="PTHR43651:SF3">
    <property type="entry name" value="1,4-ALPHA-GLUCAN-BRANCHING ENZYME"/>
    <property type="match status" value="1"/>
</dbReference>
<comment type="similarity">
    <text evidence="4 10">Belongs to the glycosyl hydrolase 13 family. GlgB subfamily.</text>
</comment>
<dbReference type="InterPro" id="IPR037439">
    <property type="entry name" value="Branching_enzy"/>
</dbReference>
<feature type="compositionally biased region" description="Pro residues" evidence="12">
    <location>
        <begin position="54"/>
        <end position="63"/>
    </location>
</feature>
<evidence type="ECO:0000256" key="10">
    <source>
        <dbReference type="HAMAP-Rule" id="MF_00685"/>
    </source>
</evidence>
<dbReference type="NCBIfam" id="NF008967">
    <property type="entry name" value="PRK12313.1"/>
    <property type="match status" value="1"/>
</dbReference>
<dbReference type="InterPro" id="IPR013780">
    <property type="entry name" value="Glyco_hydro_b"/>
</dbReference>
<dbReference type="SUPFAM" id="SSF51011">
    <property type="entry name" value="Glycosyl hydrolase domain"/>
    <property type="match status" value="1"/>
</dbReference>